<keyword evidence="3" id="KW-1185">Reference proteome</keyword>
<dbReference type="CDD" id="cd20216">
    <property type="entry name" value="PFM_HFR-2-like"/>
    <property type="match status" value="1"/>
</dbReference>
<dbReference type="SMART" id="SM00791">
    <property type="entry name" value="Agglutinin"/>
    <property type="match status" value="1"/>
</dbReference>
<protein>
    <recommendedName>
        <fullName evidence="1">Agglutinin domain-containing protein</fullName>
    </recommendedName>
</protein>
<dbReference type="PANTHER" id="PTHR39244">
    <property type="entry name" value="NATTERIN-4"/>
    <property type="match status" value="1"/>
</dbReference>
<dbReference type="AlphaFoldDB" id="A0A8X8Y595"/>
<organism evidence="2">
    <name type="scientific">Salvia splendens</name>
    <name type="common">Scarlet sage</name>
    <dbReference type="NCBI Taxonomy" id="180675"/>
    <lineage>
        <taxon>Eukaryota</taxon>
        <taxon>Viridiplantae</taxon>
        <taxon>Streptophyta</taxon>
        <taxon>Embryophyta</taxon>
        <taxon>Tracheophyta</taxon>
        <taxon>Spermatophyta</taxon>
        <taxon>Magnoliopsida</taxon>
        <taxon>eudicotyledons</taxon>
        <taxon>Gunneridae</taxon>
        <taxon>Pentapetalae</taxon>
        <taxon>asterids</taxon>
        <taxon>lamiids</taxon>
        <taxon>Lamiales</taxon>
        <taxon>Lamiaceae</taxon>
        <taxon>Nepetoideae</taxon>
        <taxon>Mentheae</taxon>
        <taxon>Salviinae</taxon>
        <taxon>Salvia</taxon>
        <taxon>Salvia subgen. Calosphace</taxon>
        <taxon>core Calosphace</taxon>
    </lineage>
</organism>
<comment type="caution">
    <text evidence="2">The sequence shown here is derived from an EMBL/GenBank/DDBJ whole genome shotgun (WGS) entry which is preliminary data.</text>
</comment>
<proteinExistence type="predicted"/>
<accession>A0A8X8Y595</accession>
<name>A0A8X8Y595_SALSN</name>
<dbReference type="PANTHER" id="PTHR39244:SF5">
    <property type="entry name" value="NATTERIN-3-LIKE"/>
    <property type="match status" value="1"/>
</dbReference>
<reference evidence="2" key="1">
    <citation type="submission" date="2018-01" db="EMBL/GenBank/DDBJ databases">
        <authorList>
            <person name="Mao J.F."/>
        </authorList>
    </citation>
    <scope>NUCLEOTIDE SEQUENCE</scope>
    <source>
        <strain evidence="2">Huo1</strain>
        <tissue evidence="2">Leaf</tissue>
    </source>
</reference>
<dbReference type="Proteomes" id="UP000298416">
    <property type="component" value="Unassembled WGS sequence"/>
</dbReference>
<dbReference type="InterPro" id="IPR036242">
    <property type="entry name" value="Agglutinin_dom_sf"/>
</dbReference>
<evidence type="ECO:0000313" key="3">
    <source>
        <dbReference type="Proteomes" id="UP000298416"/>
    </source>
</evidence>
<dbReference type="InterPro" id="IPR053237">
    <property type="entry name" value="Natterin_C"/>
</dbReference>
<evidence type="ECO:0000313" key="2">
    <source>
        <dbReference type="EMBL" id="KAG6423406.1"/>
    </source>
</evidence>
<dbReference type="Pfam" id="PF07468">
    <property type="entry name" value="Agglutinin"/>
    <property type="match status" value="1"/>
</dbReference>
<dbReference type="SUPFAM" id="SSF56973">
    <property type="entry name" value="Aerolisin/ETX pore-forming domain"/>
    <property type="match status" value="1"/>
</dbReference>
<dbReference type="SUPFAM" id="SSF50382">
    <property type="entry name" value="Agglutinin"/>
    <property type="match status" value="2"/>
</dbReference>
<evidence type="ECO:0000259" key="1">
    <source>
        <dbReference type="SMART" id="SM00791"/>
    </source>
</evidence>
<dbReference type="Gene3D" id="2.80.10.50">
    <property type="match status" value="2"/>
</dbReference>
<sequence>MASRLTRFIVIESVSNNGHYAVRETTNPNAVVMRNESVFSTLIKIEAERATSNNAYIHLRFCNTNRYWQRNSSSDAIVAQSNKPNEDMSDRSCTLFEATVMGPDTFFLTHIQTGWRVVILSNTTAFRLSPPSSVSANAGLLRFMNWDSLVHLPTHVAFQGSNDSFLAGIWTQNAQFLQFASSDPNELISNHRVQLMPDGHVRIHSDHFTRWWRFHNDWIWASTMNPSIDDRNLLFWPIKLDNNTIALRSVGNNRICQLHSWGNINRCLNAAVTTITNEARIRVHELVLNRSIYNVRYRMEDARIYGETPYVAGTTTAANFSNQNAEVAVQITYQDSSSYTFSRSLSLTAGVTTTISAGVPLIAGATIEIGYQVNTTFEWGESRSRTTSVTATGTIPVPARSVASVRYVATMGTCDVPYSYTQQERSSTTGQITELDYDDGLFTGVSCYNFNFVVENTTPLNHPSLNFTLPN</sequence>
<dbReference type="EMBL" id="PNBA02000005">
    <property type="protein sequence ID" value="KAG6423406.1"/>
    <property type="molecule type" value="Genomic_DNA"/>
</dbReference>
<dbReference type="InterPro" id="IPR008998">
    <property type="entry name" value="Agglutinin"/>
</dbReference>
<dbReference type="OrthoDB" id="4948898at2759"/>
<dbReference type="Gene3D" id="2.170.15.10">
    <property type="entry name" value="Proaerolysin, chain A, domain 3"/>
    <property type="match status" value="1"/>
</dbReference>
<feature type="domain" description="Agglutinin" evidence="1">
    <location>
        <begin position="150"/>
        <end position="285"/>
    </location>
</feature>
<reference evidence="2" key="2">
    <citation type="submission" date="2020-08" db="EMBL/GenBank/DDBJ databases">
        <title>Plant Genome Project.</title>
        <authorList>
            <person name="Zhang R.-G."/>
        </authorList>
    </citation>
    <scope>NUCLEOTIDE SEQUENCE</scope>
    <source>
        <strain evidence="2">Huo1</strain>
        <tissue evidence="2">Leaf</tissue>
    </source>
</reference>
<gene>
    <name evidence="2" type="ORF">SASPL_113801</name>
</gene>